<evidence type="ECO:0000313" key="2">
    <source>
        <dbReference type="EMBL" id="ATB38721.1"/>
    </source>
</evidence>
<name>A0A250J5P3_9BACT</name>
<sequence length="249" mass="27007">MADEKDPRHERVGPFRLGRKFDEVGPELGHFYESRHVATGQPAVTLRPSDRVHWLHEGPWRLGLSCEHGSPDVSLTVEQGPPFAPPTEVADLLVLMSAAFRRVEDSPRLHAHFAAGPVKLRRAGWGSRALVGAAVLVLGLGVWFHVTAGAPPPARSLPTGEVPLEAPSLINTGDASGQTIAYPPPRQPFRNQKKAPCNTRNQLEVEINGGCWVALEQRPPCAEDRAEYGGKCYLPVAKEQGRPPQSAGP</sequence>
<accession>A0A250J5P3</accession>
<reference evidence="2 3" key="1">
    <citation type="submission" date="2017-06" db="EMBL/GenBank/DDBJ databases">
        <title>Sequencing and comparative analysis of myxobacterial genomes.</title>
        <authorList>
            <person name="Rupp O."/>
            <person name="Goesmann A."/>
            <person name="Sogaard-Andersen L."/>
        </authorList>
    </citation>
    <scope>NUCLEOTIDE SEQUENCE [LARGE SCALE GENOMIC DNA]</scope>
    <source>
        <strain evidence="2 3">DSM 52655</strain>
    </source>
</reference>
<evidence type="ECO:0000256" key="1">
    <source>
        <dbReference type="SAM" id="Phobius"/>
    </source>
</evidence>
<keyword evidence="1" id="KW-1133">Transmembrane helix</keyword>
<keyword evidence="1" id="KW-0812">Transmembrane</keyword>
<dbReference type="Proteomes" id="UP000217257">
    <property type="component" value="Chromosome"/>
</dbReference>
<evidence type="ECO:0008006" key="4">
    <source>
        <dbReference type="Google" id="ProtNLM"/>
    </source>
</evidence>
<proteinExistence type="predicted"/>
<dbReference type="EMBL" id="CP022098">
    <property type="protein sequence ID" value="ATB38721.1"/>
    <property type="molecule type" value="Genomic_DNA"/>
</dbReference>
<dbReference type="RefSeq" id="WP_095992145.1">
    <property type="nucleotide sequence ID" value="NZ_CP022098.1"/>
</dbReference>
<keyword evidence="1" id="KW-0472">Membrane</keyword>
<gene>
    <name evidence="2" type="ORF">CYFUS_004156</name>
</gene>
<organism evidence="2 3">
    <name type="scientific">Cystobacter fuscus</name>
    <dbReference type="NCBI Taxonomy" id="43"/>
    <lineage>
        <taxon>Bacteria</taxon>
        <taxon>Pseudomonadati</taxon>
        <taxon>Myxococcota</taxon>
        <taxon>Myxococcia</taxon>
        <taxon>Myxococcales</taxon>
        <taxon>Cystobacterineae</taxon>
        <taxon>Archangiaceae</taxon>
        <taxon>Cystobacter</taxon>
    </lineage>
</organism>
<protein>
    <recommendedName>
        <fullName evidence="4">Protein kinase</fullName>
    </recommendedName>
</protein>
<dbReference type="AlphaFoldDB" id="A0A250J5P3"/>
<evidence type="ECO:0000313" key="3">
    <source>
        <dbReference type="Proteomes" id="UP000217257"/>
    </source>
</evidence>
<feature type="transmembrane region" description="Helical" evidence="1">
    <location>
        <begin position="129"/>
        <end position="146"/>
    </location>
</feature>
<dbReference type="KEGG" id="cfus:CYFUS_004156"/>